<dbReference type="EMBL" id="CABP01000105">
    <property type="protein sequence ID" value="CBI05229.1"/>
    <property type="molecule type" value="Genomic_DNA"/>
</dbReference>
<dbReference type="AlphaFoldDB" id="E6QDF3"/>
<name>E6QDF3_9ZZZZ</name>
<protein>
    <submittedName>
        <fullName evidence="2">Uncharacterized protein</fullName>
    </submittedName>
</protein>
<evidence type="ECO:0000313" key="2">
    <source>
        <dbReference type="EMBL" id="CBI05229.1"/>
    </source>
</evidence>
<feature type="transmembrane region" description="Helical" evidence="1">
    <location>
        <begin position="34"/>
        <end position="51"/>
    </location>
</feature>
<evidence type="ECO:0000256" key="1">
    <source>
        <dbReference type="SAM" id="Phobius"/>
    </source>
</evidence>
<comment type="caution">
    <text evidence="2">The sequence shown here is derived from an EMBL/GenBank/DDBJ whole genome shotgun (WGS) entry which is preliminary data.</text>
</comment>
<organism evidence="2">
    <name type="scientific">mine drainage metagenome</name>
    <dbReference type="NCBI Taxonomy" id="410659"/>
    <lineage>
        <taxon>unclassified sequences</taxon>
        <taxon>metagenomes</taxon>
        <taxon>ecological metagenomes</taxon>
    </lineage>
</organism>
<sequence length="73" mass="8481">MLFPRNDVETSLLFLGNDVEMTFIYFFIHADSQNIYIILISINYIILHHVLRRLQSGWHHLCFTSGTPCALLG</sequence>
<keyword evidence="1" id="KW-0472">Membrane</keyword>
<keyword evidence="1" id="KW-1133">Transmembrane helix</keyword>
<reference evidence="2" key="1">
    <citation type="submission" date="2009-10" db="EMBL/GenBank/DDBJ databases">
        <title>Diversity of trophic interactions inside an arsenic-rich microbial ecosystem.</title>
        <authorList>
            <person name="Bertin P.N."/>
            <person name="Heinrich-Salmeron A."/>
            <person name="Pelletier E."/>
            <person name="Goulhen-Chollet F."/>
            <person name="Arsene-Ploetze F."/>
            <person name="Gallien S."/>
            <person name="Calteau A."/>
            <person name="Vallenet D."/>
            <person name="Casiot C."/>
            <person name="Chane-Woon-Ming B."/>
            <person name="Giloteaux L."/>
            <person name="Barakat M."/>
            <person name="Bonnefoy V."/>
            <person name="Bruneel O."/>
            <person name="Chandler M."/>
            <person name="Cleiss J."/>
            <person name="Duran R."/>
            <person name="Elbaz-Poulichet F."/>
            <person name="Fonknechten N."/>
            <person name="Lauga B."/>
            <person name="Mornico D."/>
            <person name="Ortet P."/>
            <person name="Schaeffer C."/>
            <person name="Siguier P."/>
            <person name="Alexander Thil Smith A."/>
            <person name="Van Dorsselaer A."/>
            <person name="Weissenbach J."/>
            <person name="Medigue C."/>
            <person name="Le Paslier D."/>
        </authorList>
    </citation>
    <scope>NUCLEOTIDE SEQUENCE</scope>
</reference>
<proteinExistence type="predicted"/>
<accession>E6QDF3</accession>
<gene>
    <name evidence="2" type="ORF">CARN5_1258</name>
</gene>
<keyword evidence="1" id="KW-0812">Transmembrane</keyword>